<evidence type="ECO:0000259" key="1">
    <source>
        <dbReference type="SMART" id="SM00256"/>
    </source>
</evidence>
<dbReference type="CDD" id="cd22157">
    <property type="entry name" value="F-box_AtFBW1-like"/>
    <property type="match status" value="1"/>
</dbReference>
<feature type="domain" description="F-box" evidence="1">
    <location>
        <begin position="14"/>
        <end position="55"/>
    </location>
</feature>
<dbReference type="STRING" id="40149.A0A0E0DB57"/>
<dbReference type="Pfam" id="PF12937">
    <property type="entry name" value="F-box-like"/>
    <property type="match status" value="1"/>
</dbReference>
<evidence type="ECO:0000313" key="3">
    <source>
        <dbReference type="Proteomes" id="UP000008021"/>
    </source>
</evidence>
<name>A0A0E0DB57_9ORYZ</name>
<evidence type="ECO:0000313" key="2">
    <source>
        <dbReference type="EnsemblPlants" id="OMERI04G03560.1"/>
    </source>
</evidence>
<dbReference type="HOGENOM" id="CLU_032609_3_0_1"/>
<sequence length="370" mass="42208">MATRSALPPRRRGLPEEIVVWEILVRLPPKPLLRCRLVCRAWRRLTSTRDFLLAHHSHQPSLPLVVGYGCDGGSLLDILTLDRRDAARPRLHPVARLKNAAHFVSASCDGILILNTTNCGEFYYSVCNPTTRQFADLPMLTGFFVMGFYQHRPTGEYRLLLYYQFRPEGSEDRYACYVCTLGSSEMPRCIGWMEEVATCTAVVLLHGSLHWYNYKTDKILVFDTASESFWSMHQADKMNGNDLFEIDGTLGIYFCNDDATIVDIWVLQDYKTEFWSLKHRIELPVPDIKGKLDDGDDGSAVVLSEDGDVLVLVYYRKWLLYIGTDGKLLASFQHDVGCHYNTPLKLKQSLVPHAFFPLLKGYVVNARPFI</sequence>
<dbReference type="SUPFAM" id="SSF81383">
    <property type="entry name" value="F-box domain"/>
    <property type="match status" value="1"/>
</dbReference>
<dbReference type="EnsemblPlants" id="OMERI04G03560.1">
    <property type="protein sequence ID" value="OMERI04G03560.1"/>
    <property type="gene ID" value="OMERI04G03560"/>
</dbReference>
<keyword evidence="3" id="KW-1185">Reference proteome</keyword>
<organism evidence="2">
    <name type="scientific">Oryza meridionalis</name>
    <dbReference type="NCBI Taxonomy" id="40149"/>
    <lineage>
        <taxon>Eukaryota</taxon>
        <taxon>Viridiplantae</taxon>
        <taxon>Streptophyta</taxon>
        <taxon>Embryophyta</taxon>
        <taxon>Tracheophyta</taxon>
        <taxon>Spermatophyta</taxon>
        <taxon>Magnoliopsida</taxon>
        <taxon>Liliopsida</taxon>
        <taxon>Poales</taxon>
        <taxon>Poaceae</taxon>
        <taxon>BOP clade</taxon>
        <taxon>Oryzoideae</taxon>
        <taxon>Oryzeae</taxon>
        <taxon>Oryzinae</taxon>
        <taxon>Oryza</taxon>
    </lineage>
</organism>
<dbReference type="SMART" id="SM00256">
    <property type="entry name" value="FBOX"/>
    <property type="match status" value="1"/>
</dbReference>
<accession>A0A0E0DB57</accession>
<dbReference type="InterPro" id="IPR013187">
    <property type="entry name" value="F-box-assoc_dom_typ3"/>
</dbReference>
<dbReference type="AlphaFoldDB" id="A0A0E0DB57"/>
<reference evidence="2" key="2">
    <citation type="submission" date="2018-05" db="EMBL/GenBank/DDBJ databases">
        <title>OmerRS3 (Oryza meridionalis Reference Sequence Version 3).</title>
        <authorList>
            <person name="Zhang J."/>
            <person name="Kudrna D."/>
            <person name="Lee S."/>
            <person name="Talag J."/>
            <person name="Welchert J."/>
            <person name="Wing R.A."/>
        </authorList>
    </citation>
    <scope>NUCLEOTIDE SEQUENCE [LARGE SCALE GENOMIC DNA]</scope>
    <source>
        <strain evidence="2">cv. OR44</strain>
    </source>
</reference>
<dbReference type="Gene3D" id="1.20.1280.50">
    <property type="match status" value="1"/>
</dbReference>
<reference evidence="2" key="1">
    <citation type="submission" date="2015-04" db="UniProtKB">
        <authorList>
            <consortium name="EnsemblPlants"/>
        </authorList>
    </citation>
    <scope>IDENTIFICATION</scope>
</reference>
<dbReference type="InterPro" id="IPR001810">
    <property type="entry name" value="F-box_dom"/>
</dbReference>
<protein>
    <recommendedName>
        <fullName evidence="1">F-box domain-containing protein</fullName>
    </recommendedName>
</protein>
<dbReference type="InterPro" id="IPR036047">
    <property type="entry name" value="F-box-like_dom_sf"/>
</dbReference>
<dbReference type="NCBIfam" id="TIGR01640">
    <property type="entry name" value="F_box_assoc_1"/>
    <property type="match status" value="1"/>
</dbReference>
<proteinExistence type="predicted"/>
<dbReference type="PANTHER" id="PTHR31672:SF2">
    <property type="entry name" value="F-BOX DOMAIN-CONTAINING PROTEIN"/>
    <property type="match status" value="1"/>
</dbReference>
<dbReference type="PANTHER" id="PTHR31672">
    <property type="entry name" value="BNACNNG10540D PROTEIN"/>
    <property type="match status" value="1"/>
</dbReference>
<dbReference type="InterPro" id="IPR050796">
    <property type="entry name" value="SCF_F-box_component"/>
</dbReference>
<dbReference type="eggNOG" id="ENOG502SNBV">
    <property type="taxonomic scope" value="Eukaryota"/>
</dbReference>
<dbReference type="InterPro" id="IPR017451">
    <property type="entry name" value="F-box-assoc_interact_dom"/>
</dbReference>
<dbReference type="Pfam" id="PF08268">
    <property type="entry name" value="FBA_3"/>
    <property type="match status" value="1"/>
</dbReference>
<dbReference type="Gramene" id="OMERI04G03560.1">
    <property type="protein sequence ID" value="OMERI04G03560.1"/>
    <property type="gene ID" value="OMERI04G03560"/>
</dbReference>
<dbReference type="Proteomes" id="UP000008021">
    <property type="component" value="Chromosome 4"/>
</dbReference>